<feature type="region of interest" description="Disordered" evidence="1">
    <location>
        <begin position="151"/>
        <end position="192"/>
    </location>
</feature>
<name>A0A1X2J306_9FUNG</name>
<evidence type="ECO:0000313" key="3">
    <source>
        <dbReference type="Proteomes" id="UP000193560"/>
    </source>
</evidence>
<accession>A0A1X2J306</accession>
<reference evidence="2 3" key="1">
    <citation type="submission" date="2016-07" db="EMBL/GenBank/DDBJ databases">
        <title>Pervasive Adenine N6-methylation of Active Genes in Fungi.</title>
        <authorList>
            <consortium name="DOE Joint Genome Institute"/>
            <person name="Mondo S.J."/>
            <person name="Dannebaum R.O."/>
            <person name="Kuo R.C."/>
            <person name="Labutti K."/>
            <person name="Haridas S."/>
            <person name="Kuo A."/>
            <person name="Salamov A."/>
            <person name="Ahrendt S.R."/>
            <person name="Lipzen A."/>
            <person name="Sullivan W."/>
            <person name="Andreopoulos W.B."/>
            <person name="Clum A."/>
            <person name="Lindquist E."/>
            <person name="Daum C."/>
            <person name="Ramamoorthy G.K."/>
            <person name="Gryganskyi A."/>
            <person name="Culley D."/>
            <person name="Magnuson J.K."/>
            <person name="James T.Y."/>
            <person name="O'Malley M.A."/>
            <person name="Stajich J.E."/>
            <person name="Spatafora J.W."/>
            <person name="Visel A."/>
            <person name="Grigoriev I.V."/>
        </authorList>
    </citation>
    <scope>NUCLEOTIDE SEQUENCE [LARGE SCALE GENOMIC DNA]</scope>
    <source>
        <strain evidence="2 3">NRRL 1336</strain>
    </source>
</reference>
<sequence length="192" mass="21800">MNRLINISRMAATRIALRNSIHLKSTMSTRTALNISVVHQKYGFHTHSATMYASHQENNGWQQQPQNGTGHPLMDQLAQHPHIMQQLLDFTAFIQTKGIDPTGKQLNYMQVMKVMQDPEVRGKVQKLAEDMKNAGIQLDMATIAELQKSLGQPATTMDHQQPNQDKTDEKKEDNKEQQDGGVMNKMKGFFKK</sequence>
<dbReference type="AlphaFoldDB" id="A0A1X2J306"/>
<comment type="caution">
    <text evidence="2">The sequence shown here is derived from an EMBL/GenBank/DDBJ whole genome shotgun (WGS) entry which is preliminary data.</text>
</comment>
<evidence type="ECO:0000256" key="1">
    <source>
        <dbReference type="SAM" id="MobiDB-lite"/>
    </source>
</evidence>
<dbReference type="OrthoDB" id="10008801at2759"/>
<proteinExistence type="predicted"/>
<protein>
    <submittedName>
        <fullName evidence="2">Uncharacterized protein</fullName>
    </submittedName>
</protein>
<dbReference type="EMBL" id="MCGE01000001">
    <property type="protein sequence ID" value="ORZ26219.1"/>
    <property type="molecule type" value="Genomic_DNA"/>
</dbReference>
<organism evidence="2 3">
    <name type="scientific">Absidia repens</name>
    <dbReference type="NCBI Taxonomy" id="90262"/>
    <lineage>
        <taxon>Eukaryota</taxon>
        <taxon>Fungi</taxon>
        <taxon>Fungi incertae sedis</taxon>
        <taxon>Mucoromycota</taxon>
        <taxon>Mucoromycotina</taxon>
        <taxon>Mucoromycetes</taxon>
        <taxon>Mucorales</taxon>
        <taxon>Cunninghamellaceae</taxon>
        <taxon>Absidia</taxon>
    </lineage>
</organism>
<feature type="compositionally biased region" description="Basic and acidic residues" evidence="1">
    <location>
        <begin position="165"/>
        <end position="178"/>
    </location>
</feature>
<dbReference type="Proteomes" id="UP000193560">
    <property type="component" value="Unassembled WGS sequence"/>
</dbReference>
<evidence type="ECO:0000313" key="2">
    <source>
        <dbReference type="EMBL" id="ORZ26219.1"/>
    </source>
</evidence>
<feature type="compositionally biased region" description="Polar residues" evidence="1">
    <location>
        <begin position="151"/>
        <end position="162"/>
    </location>
</feature>
<gene>
    <name evidence="2" type="ORF">BCR42DRAFT_401812</name>
</gene>
<keyword evidence="3" id="KW-1185">Reference proteome</keyword>